<feature type="transmembrane region" description="Helical" evidence="7">
    <location>
        <begin position="73"/>
        <end position="89"/>
    </location>
</feature>
<keyword evidence="6 7" id="KW-0472">Membrane</keyword>
<keyword evidence="9" id="KW-1185">Reference proteome</keyword>
<evidence type="ECO:0000313" key="9">
    <source>
        <dbReference type="Proteomes" id="UP001595758"/>
    </source>
</evidence>
<evidence type="ECO:0000256" key="1">
    <source>
        <dbReference type="ARBA" id="ARBA00004651"/>
    </source>
</evidence>
<dbReference type="Pfam" id="PF00953">
    <property type="entry name" value="Glycos_transf_4"/>
    <property type="match status" value="1"/>
</dbReference>
<dbReference type="PANTHER" id="PTHR22926:SF3">
    <property type="entry name" value="UNDECAPRENYL-PHOSPHATE ALPHA-N-ACETYLGLUCOSAMINYL 1-PHOSPHATE TRANSFERASE"/>
    <property type="match status" value="1"/>
</dbReference>
<dbReference type="EMBL" id="JBHSAB010000001">
    <property type="protein sequence ID" value="MFC3907946.1"/>
    <property type="molecule type" value="Genomic_DNA"/>
</dbReference>
<keyword evidence="5 7" id="KW-1133">Transmembrane helix</keyword>
<organism evidence="8 9">
    <name type="scientific">Legionella dresdenensis</name>
    <dbReference type="NCBI Taxonomy" id="450200"/>
    <lineage>
        <taxon>Bacteria</taxon>
        <taxon>Pseudomonadati</taxon>
        <taxon>Pseudomonadota</taxon>
        <taxon>Gammaproteobacteria</taxon>
        <taxon>Legionellales</taxon>
        <taxon>Legionellaceae</taxon>
        <taxon>Legionella</taxon>
    </lineage>
</organism>
<feature type="transmembrane region" description="Helical" evidence="7">
    <location>
        <begin position="127"/>
        <end position="146"/>
    </location>
</feature>
<feature type="transmembrane region" description="Helical" evidence="7">
    <location>
        <begin position="6"/>
        <end position="25"/>
    </location>
</feature>
<proteinExistence type="predicted"/>
<keyword evidence="2" id="KW-1003">Cell membrane</keyword>
<feature type="transmembrane region" description="Helical" evidence="7">
    <location>
        <begin position="308"/>
        <end position="327"/>
    </location>
</feature>
<comment type="caution">
    <text evidence="8">The sequence shown here is derived from an EMBL/GenBank/DDBJ whole genome shotgun (WGS) entry which is preliminary data.</text>
</comment>
<comment type="subcellular location">
    <subcellularLocation>
        <location evidence="1">Cell membrane</location>
        <topology evidence="1">Multi-pass membrane protein</topology>
    </subcellularLocation>
</comment>
<dbReference type="CDD" id="cd06854">
    <property type="entry name" value="GT_WbpL_WbcO_like"/>
    <property type="match status" value="1"/>
</dbReference>
<dbReference type="RefSeq" id="WP_382340745.1">
    <property type="nucleotide sequence ID" value="NZ_JBHSAB010000001.1"/>
</dbReference>
<keyword evidence="4 7" id="KW-0812">Transmembrane</keyword>
<name>A0ABV8CCK6_9GAMM</name>
<evidence type="ECO:0000256" key="4">
    <source>
        <dbReference type="ARBA" id="ARBA00022692"/>
    </source>
</evidence>
<gene>
    <name evidence="8" type="ORF">ACFORL_02475</name>
</gene>
<feature type="transmembrane region" description="Helical" evidence="7">
    <location>
        <begin position="101"/>
        <end position="121"/>
    </location>
</feature>
<evidence type="ECO:0000256" key="7">
    <source>
        <dbReference type="SAM" id="Phobius"/>
    </source>
</evidence>
<evidence type="ECO:0000256" key="6">
    <source>
        <dbReference type="ARBA" id="ARBA00023136"/>
    </source>
</evidence>
<feature type="transmembrane region" description="Helical" evidence="7">
    <location>
        <begin position="211"/>
        <end position="229"/>
    </location>
</feature>
<feature type="transmembrane region" description="Helical" evidence="7">
    <location>
        <begin position="182"/>
        <end position="199"/>
    </location>
</feature>
<dbReference type="Proteomes" id="UP001595758">
    <property type="component" value="Unassembled WGS sequence"/>
</dbReference>
<keyword evidence="3" id="KW-0808">Transferase</keyword>
<feature type="transmembrane region" description="Helical" evidence="7">
    <location>
        <begin position="46"/>
        <end position="67"/>
    </location>
</feature>
<evidence type="ECO:0000313" key="8">
    <source>
        <dbReference type="EMBL" id="MFC3907946.1"/>
    </source>
</evidence>
<evidence type="ECO:0000256" key="5">
    <source>
        <dbReference type="ARBA" id="ARBA00022989"/>
    </source>
</evidence>
<reference evidence="9" key="1">
    <citation type="journal article" date="2019" name="Int. J. Syst. Evol. Microbiol.">
        <title>The Global Catalogue of Microorganisms (GCM) 10K type strain sequencing project: providing services to taxonomists for standard genome sequencing and annotation.</title>
        <authorList>
            <consortium name="The Broad Institute Genomics Platform"/>
            <consortium name="The Broad Institute Genome Sequencing Center for Infectious Disease"/>
            <person name="Wu L."/>
            <person name="Ma J."/>
        </authorList>
    </citation>
    <scope>NUCLEOTIDE SEQUENCE [LARGE SCALE GENOMIC DNA]</scope>
    <source>
        <strain evidence="9">CCUG 59858</strain>
    </source>
</reference>
<sequence>MPGLYLILILTISYLLTGSFRKYSLANQILDMPNHRSAHKVPTPRGGGLVFVIIFLLSLLVLFTVKLVTLSDMLSLLISGILIASIGFLDDRQGVSAKKRLLVHFASCSLALLLVGGMPAIEIGSLKLTSVVFTNLLAVFYLVWLLNLYNFMDGIDGIAASEAIFCCCGAAIIYYLQGNGPAMILPLVLAGTVAGFLIWNFPPARIFMGDAGSGFLGLVLGVFSIQAATVNPDYLWSWLILLGVFIVDATMTLLRRALNKENLAEAHNSHAYQHAARYYGSHLKVTLAVVFINALWLLPLAILVSDKLINGLLGVLIAYIPLVILALKYQAGKK</sequence>
<feature type="transmembrane region" description="Helical" evidence="7">
    <location>
        <begin position="283"/>
        <end position="302"/>
    </location>
</feature>
<evidence type="ECO:0000256" key="2">
    <source>
        <dbReference type="ARBA" id="ARBA00022475"/>
    </source>
</evidence>
<dbReference type="PANTHER" id="PTHR22926">
    <property type="entry name" value="PHOSPHO-N-ACETYLMURAMOYL-PENTAPEPTIDE-TRANSFERASE"/>
    <property type="match status" value="1"/>
</dbReference>
<feature type="transmembrane region" description="Helical" evidence="7">
    <location>
        <begin position="235"/>
        <end position="254"/>
    </location>
</feature>
<accession>A0ABV8CCK6</accession>
<feature type="transmembrane region" description="Helical" evidence="7">
    <location>
        <begin position="158"/>
        <end position="176"/>
    </location>
</feature>
<dbReference type="InterPro" id="IPR000715">
    <property type="entry name" value="Glycosyl_transferase_4"/>
</dbReference>
<evidence type="ECO:0000256" key="3">
    <source>
        <dbReference type="ARBA" id="ARBA00022679"/>
    </source>
</evidence>
<protein>
    <submittedName>
        <fullName evidence="8">Glycosyltransferase family 4 protein</fullName>
    </submittedName>
</protein>